<reference evidence="2" key="1">
    <citation type="submission" date="2016-10" db="EMBL/GenBank/DDBJ databases">
        <title>Sequence of Gallionella enrichment culture.</title>
        <authorList>
            <person name="Poehlein A."/>
            <person name="Muehling M."/>
            <person name="Daniel R."/>
        </authorList>
    </citation>
    <scope>NUCLEOTIDE SEQUENCE</scope>
</reference>
<accession>A0A1J5QF43</accession>
<dbReference type="EMBL" id="MLJW01000875">
    <property type="protein sequence ID" value="OIQ81834.1"/>
    <property type="molecule type" value="Genomic_DNA"/>
</dbReference>
<protein>
    <submittedName>
        <fullName evidence="2">Uncharacterized protein</fullName>
    </submittedName>
</protein>
<evidence type="ECO:0000256" key="1">
    <source>
        <dbReference type="SAM" id="MobiDB-lite"/>
    </source>
</evidence>
<dbReference type="AlphaFoldDB" id="A0A1J5QF43"/>
<gene>
    <name evidence="2" type="ORF">GALL_363880</name>
</gene>
<comment type="caution">
    <text evidence="2">The sequence shown here is derived from an EMBL/GenBank/DDBJ whole genome shotgun (WGS) entry which is preliminary data.</text>
</comment>
<feature type="region of interest" description="Disordered" evidence="1">
    <location>
        <begin position="88"/>
        <end position="108"/>
    </location>
</feature>
<proteinExistence type="predicted"/>
<organism evidence="2">
    <name type="scientific">mine drainage metagenome</name>
    <dbReference type="NCBI Taxonomy" id="410659"/>
    <lineage>
        <taxon>unclassified sequences</taxon>
        <taxon>metagenomes</taxon>
        <taxon>ecological metagenomes</taxon>
    </lineage>
</organism>
<sequence length="108" mass="12005">MLELLHDVLYQTGVVFQVEIQDDQVDTCQVSSCLGHGFERQHLAEIGQNRCIQFQHGPGVINCQNRFTHEISNVIDLRHMLLQTRPDDSTNKLAVGSIPAGADPQGLP</sequence>
<name>A0A1J5QF43_9ZZZZ</name>
<evidence type="ECO:0000313" key="2">
    <source>
        <dbReference type="EMBL" id="OIQ81834.1"/>
    </source>
</evidence>